<sequence length="102" mass="11608">MSPIRLVLLTTEWNKVKIKMSIEIKVRTNPPPCKHTVVTAIEDGKEKQIVFHDSDFESDGFVPDEDSREIYKVIKINLKGKKLSESKADFDGFTLTQSLEKG</sequence>
<dbReference type="EMBL" id="LAZR01013043">
    <property type="protein sequence ID" value="KKM23841.1"/>
    <property type="molecule type" value="Genomic_DNA"/>
</dbReference>
<name>A0A0F9I886_9ZZZZ</name>
<dbReference type="AlphaFoldDB" id="A0A0F9I886"/>
<reference evidence="1" key="1">
    <citation type="journal article" date="2015" name="Nature">
        <title>Complex archaea that bridge the gap between prokaryotes and eukaryotes.</title>
        <authorList>
            <person name="Spang A."/>
            <person name="Saw J.H."/>
            <person name="Jorgensen S.L."/>
            <person name="Zaremba-Niedzwiedzka K."/>
            <person name="Martijn J."/>
            <person name="Lind A.E."/>
            <person name="van Eijk R."/>
            <person name="Schleper C."/>
            <person name="Guy L."/>
            <person name="Ettema T.J."/>
        </authorList>
    </citation>
    <scope>NUCLEOTIDE SEQUENCE</scope>
</reference>
<accession>A0A0F9I886</accession>
<gene>
    <name evidence="1" type="ORF">LCGC14_1611050</name>
</gene>
<comment type="caution">
    <text evidence="1">The sequence shown here is derived from an EMBL/GenBank/DDBJ whole genome shotgun (WGS) entry which is preliminary data.</text>
</comment>
<protein>
    <submittedName>
        <fullName evidence="1">Uncharacterized protein</fullName>
    </submittedName>
</protein>
<organism evidence="1">
    <name type="scientific">marine sediment metagenome</name>
    <dbReference type="NCBI Taxonomy" id="412755"/>
    <lineage>
        <taxon>unclassified sequences</taxon>
        <taxon>metagenomes</taxon>
        <taxon>ecological metagenomes</taxon>
    </lineage>
</organism>
<evidence type="ECO:0000313" key="1">
    <source>
        <dbReference type="EMBL" id="KKM23841.1"/>
    </source>
</evidence>
<proteinExistence type="predicted"/>